<dbReference type="PANTHER" id="PTHR32347">
    <property type="entry name" value="EFFLUX SYSTEM COMPONENT YKNX-RELATED"/>
    <property type="match status" value="1"/>
</dbReference>
<evidence type="ECO:0000313" key="5">
    <source>
        <dbReference type="EMBL" id="ASJ70403.1"/>
    </source>
</evidence>
<gene>
    <name evidence="5" type="ORF">IMCC3135_01420</name>
</gene>
<organism evidence="5 6">
    <name type="scientific">Granulosicoccus antarcticus IMCC3135</name>
    <dbReference type="NCBI Taxonomy" id="1192854"/>
    <lineage>
        <taxon>Bacteria</taxon>
        <taxon>Pseudomonadati</taxon>
        <taxon>Pseudomonadota</taxon>
        <taxon>Gammaproteobacteria</taxon>
        <taxon>Chromatiales</taxon>
        <taxon>Granulosicoccaceae</taxon>
        <taxon>Granulosicoccus</taxon>
    </lineage>
</organism>
<dbReference type="GO" id="GO:0030313">
    <property type="term" value="C:cell envelope"/>
    <property type="evidence" value="ECO:0007669"/>
    <property type="project" value="UniProtKB-SubCell"/>
</dbReference>
<dbReference type="Proteomes" id="UP000250079">
    <property type="component" value="Chromosome"/>
</dbReference>
<dbReference type="OrthoDB" id="5696526at2"/>
<evidence type="ECO:0000256" key="3">
    <source>
        <dbReference type="SAM" id="Coils"/>
    </source>
</evidence>
<feature type="coiled-coil region" evidence="3">
    <location>
        <begin position="404"/>
        <end position="464"/>
    </location>
</feature>
<dbReference type="InterPro" id="IPR050465">
    <property type="entry name" value="UPF0194_transport"/>
</dbReference>
<name>A0A2Z2NH45_9GAMM</name>
<reference evidence="5 6" key="1">
    <citation type="submission" date="2016-12" db="EMBL/GenBank/DDBJ databases">
        <authorList>
            <person name="Song W.-J."/>
            <person name="Kurnit D.M."/>
        </authorList>
    </citation>
    <scope>NUCLEOTIDE SEQUENCE [LARGE SCALE GENOMIC DNA]</scope>
    <source>
        <strain evidence="5 6">IMCC3135</strain>
    </source>
</reference>
<keyword evidence="6" id="KW-1185">Reference proteome</keyword>
<dbReference type="SUPFAM" id="SSF111369">
    <property type="entry name" value="HlyD-like secretion proteins"/>
    <property type="match status" value="1"/>
</dbReference>
<evidence type="ECO:0000313" key="6">
    <source>
        <dbReference type="Proteomes" id="UP000250079"/>
    </source>
</evidence>
<comment type="subcellular location">
    <subcellularLocation>
        <location evidence="1">Cell envelope</location>
    </subcellularLocation>
</comment>
<accession>A0A2Z2NH45</accession>
<dbReference type="PANTHER" id="PTHR32347:SF23">
    <property type="entry name" value="BLL5650 PROTEIN"/>
    <property type="match status" value="1"/>
</dbReference>
<evidence type="ECO:0000256" key="1">
    <source>
        <dbReference type="ARBA" id="ARBA00004196"/>
    </source>
</evidence>
<dbReference type="AlphaFoldDB" id="A0A2Z2NH45"/>
<evidence type="ECO:0000256" key="2">
    <source>
        <dbReference type="ARBA" id="ARBA00023054"/>
    </source>
</evidence>
<dbReference type="Pfam" id="PF25973">
    <property type="entry name" value="BSH_CzcB"/>
    <property type="match status" value="1"/>
</dbReference>
<dbReference type="InterPro" id="IPR058647">
    <property type="entry name" value="BSH_CzcB-like"/>
</dbReference>
<dbReference type="Gene3D" id="1.10.287.470">
    <property type="entry name" value="Helix hairpin bin"/>
    <property type="match status" value="1"/>
</dbReference>
<sequence length="604" mass="66595">MPAADNLLIEPSGKRQDQFVERSHAESSEISAWLQWLSELLPAAHCIALVRVDSSGEPLVISRNPGSLPVPDVALILAGRASRTTSRQRLLTEAPEGQILALPIPDSRHEGGVSSVLLLISDLLNKQQQGTLLGLASWALRSLLWVEGAPKSIPESLCNTQALAEPIRVQALLDQLSLRFDGAQCTLAWMKQRRGKRYEACVIAVCGQSRVDPTSTAVRKLAEFMEGLCQADMQALAPVYEAGPGVSSSRDVASSDPVELPVRFVVPIKVRQQLLMICMLRPAGQRLSTSVRLQLAQELVPAFQSAWLAQELDEPVRKIVWRRLLARYRQRTHVTGMRWVQACLLLIVLGFVLYPVDKRVSAEVHVEAAERHALIAPLDGFVKSVQARAGDRIAQGDLLATLDADDLLRQADKWSAEEQKNQQEYLSALAMHDRVELSSLRESRLLIQTELEQVQAQLARHELRAPIAGIVLSDSVEDALGSAVKAGQILFEVGSAEQYRLALQVPERRIGEISSGQSVALRMTADPKHRRYASVDMVIPIATASQGQNTFKVYAVPDEQQSVLRPGMKGIGKVLVGRESRLRQWTGSLWSRCVWLAWKLGLSS</sequence>
<dbReference type="Gene3D" id="2.40.50.100">
    <property type="match status" value="1"/>
</dbReference>
<dbReference type="RefSeq" id="WP_088915951.1">
    <property type="nucleotide sequence ID" value="NZ_CP018632.1"/>
</dbReference>
<evidence type="ECO:0000259" key="4">
    <source>
        <dbReference type="Pfam" id="PF25973"/>
    </source>
</evidence>
<dbReference type="Gene3D" id="2.40.30.170">
    <property type="match status" value="1"/>
</dbReference>
<dbReference type="EMBL" id="CP018632">
    <property type="protein sequence ID" value="ASJ70403.1"/>
    <property type="molecule type" value="Genomic_DNA"/>
</dbReference>
<proteinExistence type="predicted"/>
<feature type="domain" description="CzcB-like barrel-sandwich hybrid" evidence="4">
    <location>
        <begin position="374"/>
        <end position="493"/>
    </location>
</feature>
<keyword evidence="2 3" id="KW-0175">Coiled coil</keyword>
<protein>
    <recommendedName>
        <fullName evidence="4">CzcB-like barrel-sandwich hybrid domain-containing protein</fullName>
    </recommendedName>
</protein>
<dbReference type="KEGG" id="gai:IMCC3135_01420"/>